<organism evidence="4 5">
    <name type="scientific">Temnothorax curvispinosus</name>
    <dbReference type="NCBI Taxonomy" id="300111"/>
    <lineage>
        <taxon>Eukaryota</taxon>
        <taxon>Metazoa</taxon>
        <taxon>Ecdysozoa</taxon>
        <taxon>Arthropoda</taxon>
        <taxon>Hexapoda</taxon>
        <taxon>Insecta</taxon>
        <taxon>Pterygota</taxon>
        <taxon>Neoptera</taxon>
        <taxon>Endopterygota</taxon>
        <taxon>Hymenoptera</taxon>
        <taxon>Apocrita</taxon>
        <taxon>Aculeata</taxon>
        <taxon>Formicoidea</taxon>
        <taxon>Formicidae</taxon>
        <taxon>Myrmicinae</taxon>
        <taxon>Temnothorax</taxon>
    </lineage>
</organism>
<dbReference type="InterPro" id="IPR005312">
    <property type="entry name" value="DUF1759"/>
</dbReference>
<evidence type="ECO:0000256" key="2">
    <source>
        <dbReference type="SAM" id="MobiDB-lite"/>
    </source>
</evidence>
<dbReference type="PANTHER" id="PTHR47331">
    <property type="entry name" value="PHD-TYPE DOMAIN-CONTAINING PROTEIN"/>
    <property type="match status" value="1"/>
</dbReference>
<dbReference type="GO" id="GO:0004190">
    <property type="term" value="F:aspartic-type endopeptidase activity"/>
    <property type="evidence" value="ECO:0007669"/>
    <property type="project" value="InterPro"/>
</dbReference>
<sequence>MSNPEMEGLIRSQNELHGRIARAYENLKKAGGARLTMGLVDARLQALESNWNKFEEQHGKLLLMPPEVLAATDYKKQDLPALVEETFLTQKGMFLDVLLSHKAREEAAAKSETSETATTTNRTTLPRIQLPEFSGKYEDWPSFRDLFHSLIGRDANTTPVEKLHYLKTSLKGEAELLVRNIATTAENYNNAWDVLNAYYENKRLLTRAYLSNFLALTKMKSESAVELRKIFHGVKATVSSLASIGRPINRSEDLFIYLAVELLDPRLRREWETSIGDTTEPPTYATLEQFLDRQLHTLESMQPAKVDGAVGKAASGAAKSARSHLARKQEGNPDAKRGRCHCCQKDHILMFCEDYKRKTAQERKQLVDNKNLCLNCLGSHKVSECASKKGCAACGARHHTSVHDACREVEVAKTVHAAQGLAVKPSAVLLATARVRVADRFGTLHHARALVDQGSESSLVTERLAQRLKLPRSRTSVSIFGVGGQKTAVAKGRVSLTLAPRTDGPAMSVSALVLPRLTIYAGGVEAVADAWTHLRGLELADPEFSASDSVDILLGADVYAEILQEGLRKGGSREPVAQNTTLGWILSGAIGEGASSHVAQSYQCRVEDELSQLVRRFWEQEEVPSAAGPLSKADQECEEHFARTHSRKPDGRYVVRLPVVEPMPNLCGTRRAAVRVMKAMEAKFARDASFHALYTDFMRQYVELGHMTPVDPPADPAKMAVCYLPHHGVMKETSTTTKLRVVFNGSSALPTGAALNKYLQTGPNLLPALAEILLRWRRHRYVFAADIEKMYRQIEVHPEDRDLQRIVWRESPSDVLQEFLLITLTYGLACSAFLAIRTLHQLEKDEGVEFPLGAIALLLETYMDDVLSGADTISRAKEIRRQLDRICMAGGFPLKKWSANEASILDEVPPEDRLQREPRWWLPGESHLTLGLRWHPREDQFAYSTQLTQLKAITKRSVLSLAARLFDPLGWLAPTTVLAKILFQSTWLLGLDWDTQLPDTDVRRWLEFQAGLPLLETIRVPRWLESDQEGVKRELHGFADASEKAYAAVVYLRTESSSGEVVVSLVTAKTKVAPLKQVSLARLELNAAALLVRLANHARRVLKIEEDPTHLWTDATVVLGWIRGHPASWKTYVANRVSEIQLTLPDAYWHHVPGRENPADCASRGLLPRELVEHPLWWQGPAWLRTKTGPLPWTTKYQSTSRNGALTYMPWQPLRRSPSC</sequence>
<dbReference type="PANTHER" id="PTHR47331:SF5">
    <property type="entry name" value="RIBONUCLEASE H"/>
    <property type="match status" value="1"/>
</dbReference>
<feature type="domain" description="Peptidase A2" evidence="3">
    <location>
        <begin position="447"/>
        <end position="484"/>
    </location>
</feature>
<dbReference type="RefSeq" id="XP_024882996.1">
    <property type="nucleotide sequence ID" value="XM_025027228.1"/>
</dbReference>
<evidence type="ECO:0000313" key="4">
    <source>
        <dbReference type="Proteomes" id="UP000504618"/>
    </source>
</evidence>
<dbReference type="Gene3D" id="2.40.70.10">
    <property type="entry name" value="Acid Proteases"/>
    <property type="match status" value="1"/>
</dbReference>
<evidence type="ECO:0000313" key="5">
    <source>
        <dbReference type="RefSeq" id="XP_024882996.1"/>
    </source>
</evidence>
<evidence type="ECO:0000256" key="1">
    <source>
        <dbReference type="ARBA" id="ARBA00022801"/>
    </source>
</evidence>
<dbReference type="InterPro" id="IPR021109">
    <property type="entry name" value="Peptidase_aspartic_dom_sf"/>
</dbReference>
<keyword evidence="1" id="KW-0378">Hydrolase</keyword>
<feature type="region of interest" description="Disordered" evidence="2">
    <location>
        <begin position="317"/>
        <end position="336"/>
    </location>
</feature>
<gene>
    <name evidence="5" type="primary">LOC112461830</name>
</gene>
<evidence type="ECO:0000259" key="3">
    <source>
        <dbReference type="PROSITE" id="PS50175"/>
    </source>
</evidence>
<dbReference type="SUPFAM" id="SSF56672">
    <property type="entry name" value="DNA/RNA polymerases"/>
    <property type="match status" value="1"/>
</dbReference>
<dbReference type="InterPro" id="IPR001995">
    <property type="entry name" value="Peptidase_A2_cat"/>
</dbReference>
<dbReference type="InterPro" id="IPR008042">
    <property type="entry name" value="Retrotrans_Pao"/>
</dbReference>
<dbReference type="OrthoDB" id="7553493at2759"/>
<dbReference type="PROSITE" id="PS50175">
    <property type="entry name" value="ASP_PROT_RETROV"/>
    <property type="match status" value="1"/>
</dbReference>
<keyword evidence="4" id="KW-1185">Reference proteome</keyword>
<protein>
    <submittedName>
        <fullName evidence="5">Uncharacterized protein LOC112461830</fullName>
    </submittedName>
</protein>
<dbReference type="GeneID" id="112461830"/>
<dbReference type="CDD" id="cd00303">
    <property type="entry name" value="retropepsin_like"/>
    <property type="match status" value="1"/>
</dbReference>
<dbReference type="Pfam" id="PF03564">
    <property type="entry name" value="DUF1759"/>
    <property type="match status" value="1"/>
</dbReference>
<dbReference type="AlphaFoldDB" id="A0A6J1QPU7"/>
<dbReference type="GO" id="GO:0071897">
    <property type="term" value="P:DNA biosynthetic process"/>
    <property type="evidence" value="ECO:0007669"/>
    <property type="project" value="UniProtKB-ARBA"/>
</dbReference>
<dbReference type="InterPro" id="IPR043502">
    <property type="entry name" value="DNA/RNA_pol_sf"/>
</dbReference>
<name>A0A6J1QPU7_9HYME</name>
<reference evidence="5" key="1">
    <citation type="submission" date="2025-08" db="UniProtKB">
        <authorList>
            <consortium name="RefSeq"/>
        </authorList>
    </citation>
    <scope>IDENTIFICATION</scope>
    <source>
        <tissue evidence="5">Whole body</tissue>
    </source>
</reference>
<proteinExistence type="predicted"/>
<feature type="compositionally biased region" description="Basic and acidic residues" evidence="2">
    <location>
        <begin position="327"/>
        <end position="336"/>
    </location>
</feature>
<dbReference type="Pfam" id="PF05380">
    <property type="entry name" value="Peptidase_A17"/>
    <property type="match status" value="1"/>
</dbReference>
<dbReference type="Proteomes" id="UP000504618">
    <property type="component" value="Unplaced"/>
</dbReference>
<accession>A0A6J1QPU7</accession>
<dbReference type="GO" id="GO:0006508">
    <property type="term" value="P:proteolysis"/>
    <property type="evidence" value="ECO:0007669"/>
    <property type="project" value="InterPro"/>
</dbReference>